<dbReference type="InterPro" id="IPR050406">
    <property type="entry name" value="FGGY_Carb_Kinase"/>
</dbReference>
<feature type="domain" description="Carbohydrate kinase FGGY N-terminal" evidence="4">
    <location>
        <begin position="6"/>
        <end position="106"/>
    </location>
</feature>
<comment type="similarity">
    <text evidence="1">Belongs to the FGGY kinase family.</text>
</comment>
<comment type="caution">
    <text evidence="6">The sequence shown here is derived from an EMBL/GenBank/DDBJ whole genome shotgun (WGS) entry which is preliminary data.</text>
</comment>
<dbReference type="InterPro" id="IPR018484">
    <property type="entry name" value="FGGY_N"/>
</dbReference>
<dbReference type="Pfam" id="PF02782">
    <property type="entry name" value="FGGY_C"/>
    <property type="match status" value="1"/>
</dbReference>
<dbReference type="EMBL" id="JBHSXS010000040">
    <property type="protein sequence ID" value="MFC6885613.1"/>
    <property type="molecule type" value="Genomic_DNA"/>
</dbReference>
<accession>A0ABW2CX03</accession>
<dbReference type="InterPro" id="IPR000577">
    <property type="entry name" value="Carb_kinase_FGGY"/>
</dbReference>
<evidence type="ECO:0000313" key="6">
    <source>
        <dbReference type="EMBL" id="MFC6885613.1"/>
    </source>
</evidence>
<keyword evidence="2" id="KW-0808">Transferase</keyword>
<dbReference type="PANTHER" id="PTHR43095">
    <property type="entry name" value="SUGAR KINASE"/>
    <property type="match status" value="1"/>
</dbReference>
<dbReference type="SUPFAM" id="SSF53067">
    <property type="entry name" value="Actin-like ATPase domain"/>
    <property type="match status" value="2"/>
</dbReference>
<dbReference type="InterPro" id="IPR018485">
    <property type="entry name" value="FGGY_C"/>
</dbReference>
<evidence type="ECO:0000313" key="7">
    <source>
        <dbReference type="Proteomes" id="UP001596380"/>
    </source>
</evidence>
<name>A0ABW2CX03_9ACTN</name>
<proteinExistence type="inferred from homology"/>
<dbReference type="RefSeq" id="WP_160825728.1">
    <property type="nucleotide sequence ID" value="NZ_JBHSXE010000001.1"/>
</dbReference>
<reference evidence="7" key="1">
    <citation type="journal article" date="2019" name="Int. J. Syst. Evol. Microbiol.">
        <title>The Global Catalogue of Microorganisms (GCM) 10K type strain sequencing project: providing services to taxonomists for standard genome sequencing and annotation.</title>
        <authorList>
            <consortium name="The Broad Institute Genomics Platform"/>
            <consortium name="The Broad Institute Genome Sequencing Center for Infectious Disease"/>
            <person name="Wu L."/>
            <person name="Ma J."/>
        </authorList>
    </citation>
    <scope>NUCLEOTIDE SEQUENCE [LARGE SCALE GENOMIC DNA]</scope>
    <source>
        <strain evidence="7">JCM 3369</strain>
    </source>
</reference>
<keyword evidence="3 6" id="KW-0418">Kinase</keyword>
<keyword evidence="7" id="KW-1185">Reference proteome</keyword>
<sequence length="463" mass="47762">MATEITVGLDIGTTAVKAVAVDADGLVRARARVPHELRVGAGGGFEHDPERAWGEGPRAALRALGSAGRDPRGLGVTGMLPSVVAVDGRTRPLSPAPLYGDARARSGARAVTPLDSREGETLLSWAARGWPRAHAYLPAQAYAMAALGAEPVLDVFAAMAFYPVFDGVRWDPDRLAGLGLDEKQVPAVAPQPGLAVGRIGDTVVTGAGADVLAEHLAVDVSEPGEAFVICGTTLVTWAVTASPPPAAPGLWAVPHPSGDRCLLGGPSNAGGLFLGWARRLLADAGSAGGAGDAGRGGPEPGGVPVWLPYAAGERSPLHDPGLRASLHDLDLTHGPAALRRAAYEAAGFVVRHHLDLAGCRTPRRVVVSGGGARDGEWTRALAECTGAVVECAAVPEGAAYGTAWLARMAAGLETSVPDARRWYRPGRVVRPRPAWTEACAARYARFRELSAHAAAARSGPIDP</sequence>
<dbReference type="GO" id="GO:0016301">
    <property type="term" value="F:kinase activity"/>
    <property type="evidence" value="ECO:0007669"/>
    <property type="project" value="UniProtKB-KW"/>
</dbReference>
<dbReference type="Pfam" id="PF00370">
    <property type="entry name" value="FGGY_N"/>
    <property type="match status" value="1"/>
</dbReference>
<dbReference type="Proteomes" id="UP001596380">
    <property type="component" value="Unassembled WGS sequence"/>
</dbReference>
<organism evidence="6 7">
    <name type="scientific">Actinomadura yumaensis</name>
    <dbReference type="NCBI Taxonomy" id="111807"/>
    <lineage>
        <taxon>Bacteria</taxon>
        <taxon>Bacillati</taxon>
        <taxon>Actinomycetota</taxon>
        <taxon>Actinomycetes</taxon>
        <taxon>Streptosporangiales</taxon>
        <taxon>Thermomonosporaceae</taxon>
        <taxon>Actinomadura</taxon>
    </lineage>
</organism>
<evidence type="ECO:0000256" key="1">
    <source>
        <dbReference type="ARBA" id="ARBA00009156"/>
    </source>
</evidence>
<evidence type="ECO:0000256" key="3">
    <source>
        <dbReference type="ARBA" id="ARBA00022777"/>
    </source>
</evidence>
<evidence type="ECO:0000259" key="5">
    <source>
        <dbReference type="Pfam" id="PF02782"/>
    </source>
</evidence>
<feature type="domain" description="Carbohydrate kinase FGGY C-terminal" evidence="5">
    <location>
        <begin position="227"/>
        <end position="410"/>
    </location>
</feature>
<evidence type="ECO:0000256" key="2">
    <source>
        <dbReference type="ARBA" id="ARBA00022679"/>
    </source>
</evidence>
<dbReference type="PIRSF" id="PIRSF000538">
    <property type="entry name" value="GlpK"/>
    <property type="match status" value="1"/>
</dbReference>
<gene>
    <name evidence="6" type="ORF">ACFQKB_38050</name>
</gene>
<evidence type="ECO:0000259" key="4">
    <source>
        <dbReference type="Pfam" id="PF00370"/>
    </source>
</evidence>
<protein>
    <submittedName>
        <fullName evidence="6">FGGY-family carbohydrate kinase</fullName>
    </submittedName>
</protein>
<dbReference type="Gene3D" id="3.30.420.40">
    <property type="match status" value="2"/>
</dbReference>
<dbReference type="InterPro" id="IPR043129">
    <property type="entry name" value="ATPase_NBD"/>
</dbReference>